<reference evidence="2" key="1">
    <citation type="journal article" date="2021" name="Nat. Commun.">
        <title>Genetic determinants of endophytism in the Arabidopsis root mycobiome.</title>
        <authorList>
            <person name="Mesny F."/>
            <person name="Miyauchi S."/>
            <person name="Thiergart T."/>
            <person name="Pickel B."/>
            <person name="Atanasova L."/>
            <person name="Karlsson M."/>
            <person name="Huettel B."/>
            <person name="Barry K.W."/>
            <person name="Haridas S."/>
            <person name="Chen C."/>
            <person name="Bauer D."/>
            <person name="Andreopoulos W."/>
            <person name="Pangilinan J."/>
            <person name="LaButti K."/>
            <person name="Riley R."/>
            <person name="Lipzen A."/>
            <person name="Clum A."/>
            <person name="Drula E."/>
            <person name="Henrissat B."/>
            <person name="Kohler A."/>
            <person name="Grigoriev I.V."/>
            <person name="Martin F.M."/>
            <person name="Hacquard S."/>
        </authorList>
    </citation>
    <scope>NUCLEOTIDE SEQUENCE</scope>
    <source>
        <strain evidence="2">MPI-CAGE-CH-0243</strain>
    </source>
</reference>
<feature type="compositionally biased region" description="Polar residues" evidence="1">
    <location>
        <begin position="7"/>
        <end position="21"/>
    </location>
</feature>
<dbReference type="AlphaFoldDB" id="A0A9P9DIC3"/>
<keyword evidence="3" id="KW-1185">Reference proteome</keyword>
<proteinExistence type="predicted"/>
<evidence type="ECO:0000313" key="2">
    <source>
        <dbReference type="EMBL" id="KAH7119693.1"/>
    </source>
</evidence>
<sequence length="236" mass="26076">MTPCTLLYQSPSRVSQLSTATAGERERKRRRKDNSPSPTASVPVATPPQPASQWPRVCCGLLDGPPPLPPACREHVNSPSKRLTIPCILCIVISMPYSKHRTCGQSSARDSSPPLCFFTSSRFFRRPFPCTPRLAQWVPHMSPRRHYSSLPAAEFWPCALFLLALAQPLKLTTPYCFLTCLKYLLSFRPNTIAPEWTETASGPSLPQRTASVHPQKDLVLVCAKRSALGSDPSHGP</sequence>
<protein>
    <submittedName>
        <fullName evidence="2">Uncharacterized protein</fullName>
    </submittedName>
</protein>
<dbReference type="EMBL" id="JAGMWT010000011">
    <property type="protein sequence ID" value="KAH7119693.1"/>
    <property type="molecule type" value="Genomic_DNA"/>
</dbReference>
<organism evidence="2 3">
    <name type="scientific">Dendryphion nanum</name>
    <dbReference type="NCBI Taxonomy" id="256645"/>
    <lineage>
        <taxon>Eukaryota</taxon>
        <taxon>Fungi</taxon>
        <taxon>Dikarya</taxon>
        <taxon>Ascomycota</taxon>
        <taxon>Pezizomycotina</taxon>
        <taxon>Dothideomycetes</taxon>
        <taxon>Pleosporomycetidae</taxon>
        <taxon>Pleosporales</taxon>
        <taxon>Torulaceae</taxon>
        <taxon>Dendryphion</taxon>
    </lineage>
</organism>
<comment type="caution">
    <text evidence="2">The sequence shown here is derived from an EMBL/GenBank/DDBJ whole genome shotgun (WGS) entry which is preliminary data.</text>
</comment>
<feature type="region of interest" description="Disordered" evidence="1">
    <location>
        <begin position="1"/>
        <end position="51"/>
    </location>
</feature>
<accession>A0A9P9DIC3</accession>
<evidence type="ECO:0000256" key="1">
    <source>
        <dbReference type="SAM" id="MobiDB-lite"/>
    </source>
</evidence>
<name>A0A9P9DIC3_9PLEO</name>
<gene>
    <name evidence="2" type="ORF">B0J11DRAFT_66398</name>
</gene>
<dbReference type="Proteomes" id="UP000700596">
    <property type="component" value="Unassembled WGS sequence"/>
</dbReference>
<evidence type="ECO:0000313" key="3">
    <source>
        <dbReference type="Proteomes" id="UP000700596"/>
    </source>
</evidence>